<keyword evidence="3" id="KW-1185">Reference proteome</keyword>
<feature type="region of interest" description="Disordered" evidence="1">
    <location>
        <begin position="132"/>
        <end position="169"/>
    </location>
</feature>
<accession>A0A9Q3FD14</accession>
<proteinExistence type="predicted"/>
<comment type="caution">
    <text evidence="2">The sequence shown here is derived from an EMBL/GenBank/DDBJ whole genome shotgun (WGS) entry which is preliminary data.</text>
</comment>
<evidence type="ECO:0000256" key="1">
    <source>
        <dbReference type="SAM" id="MobiDB-lite"/>
    </source>
</evidence>
<evidence type="ECO:0000313" key="3">
    <source>
        <dbReference type="Proteomes" id="UP000765509"/>
    </source>
</evidence>
<sequence>MTYSCSFNNYTPCCQHRKRTNESEAWLNRKFSDNSNLTTFSSGSSQEFIANKSANSKANSSSNTEVNNSFEAAVISNSIEQPNSLIKTQETKRKDQFNQDSYLNAATGWNKSKTSSSKIMCISQRIHDSSSPLTKIKDIQKENTDAKSTSKTIDSNESNKQEKNITDASKVENETQQFIARRRIKQPTLLKEAISKTLKNITMNIDSATNIDRLFFPNEDYNKLKIYIEEIKKHKKSFYFEFLNEEEIQICNNFYDSDYTTRKQIYFNNSKIQNIIMKIFNKYSCYY</sequence>
<feature type="compositionally biased region" description="Basic and acidic residues" evidence="1">
    <location>
        <begin position="135"/>
        <end position="145"/>
    </location>
</feature>
<evidence type="ECO:0000313" key="2">
    <source>
        <dbReference type="EMBL" id="MBW0535957.1"/>
    </source>
</evidence>
<reference evidence="2" key="1">
    <citation type="submission" date="2021-03" db="EMBL/GenBank/DDBJ databases">
        <title>Draft genome sequence of rust myrtle Austropuccinia psidii MF-1, a brazilian biotype.</title>
        <authorList>
            <person name="Quecine M.C."/>
            <person name="Pachon D.M.R."/>
            <person name="Bonatelli M.L."/>
            <person name="Correr F.H."/>
            <person name="Franceschini L.M."/>
            <person name="Leite T.F."/>
            <person name="Margarido G.R.A."/>
            <person name="Almeida C.A."/>
            <person name="Ferrarezi J.A."/>
            <person name="Labate C.A."/>
        </authorList>
    </citation>
    <scope>NUCLEOTIDE SEQUENCE</scope>
    <source>
        <strain evidence="2">MF-1</strain>
    </source>
</reference>
<feature type="compositionally biased region" description="Polar residues" evidence="1">
    <location>
        <begin position="146"/>
        <end position="156"/>
    </location>
</feature>
<feature type="compositionally biased region" description="Basic and acidic residues" evidence="1">
    <location>
        <begin position="157"/>
        <end position="169"/>
    </location>
</feature>
<dbReference type="EMBL" id="AVOT02040721">
    <property type="protein sequence ID" value="MBW0535957.1"/>
    <property type="molecule type" value="Genomic_DNA"/>
</dbReference>
<dbReference type="AlphaFoldDB" id="A0A9Q3FD14"/>
<gene>
    <name evidence="2" type="ORF">O181_075672</name>
</gene>
<organism evidence="2 3">
    <name type="scientific">Austropuccinia psidii MF-1</name>
    <dbReference type="NCBI Taxonomy" id="1389203"/>
    <lineage>
        <taxon>Eukaryota</taxon>
        <taxon>Fungi</taxon>
        <taxon>Dikarya</taxon>
        <taxon>Basidiomycota</taxon>
        <taxon>Pucciniomycotina</taxon>
        <taxon>Pucciniomycetes</taxon>
        <taxon>Pucciniales</taxon>
        <taxon>Sphaerophragmiaceae</taxon>
        <taxon>Austropuccinia</taxon>
    </lineage>
</organism>
<name>A0A9Q3FD14_9BASI</name>
<protein>
    <submittedName>
        <fullName evidence="2">Uncharacterized protein</fullName>
    </submittedName>
</protein>
<dbReference type="Proteomes" id="UP000765509">
    <property type="component" value="Unassembled WGS sequence"/>
</dbReference>